<protein>
    <submittedName>
        <fullName evidence="1">Uncharacterized protein</fullName>
    </submittedName>
</protein>
<evidence type="ECO:0000313" key="1">
    <source>
        <dbReference type="EMBL" id="ADI17101.1"/>
    </source>
</evidence>
<accession>E0XRR0</accession>
<dbReference type="EMBL" id="GU474854">
    <property type="protein sequence ID" value="ADI17101.1"/>
    <property type="molecule type" value="Genomic_DNA"/>
</dbReference>
<organism evidence="1">
    <name type="scientific">uncultured gamma proteobacterium HF0070_03O15</name>
    <dbReference type="NCBI Taxonomy" id="710982"/>
    <lineage>
        <taxon>Bacteria</taxon>
        <taxon>Pseudomonadati</taxon>
        <taxon>Pseudomonadota</taxon>
        <taxon>Gammaproteobacteria</taxon>
        <taxon>environmental samples</taxon>
    </lineage>
</organism>
<sequence length="75" mass="8908">MIFGFIKKLVKYYIDKLIHWMRMTKFNLELDNDIKKYHEELDKKVKKPKIVETGKFGEDGWSISIGNVEDGNTKD</sequence>
<name>E0XRR0_9GAMM</name>
<dbReference type="AlphaFoldDB" id="E0XRR0"/>
<proteinExistence type="predicted"/>
<reference evidence="1" key="1">
    <citation type="journal article" date="2011" name="Environ. Microbiol.">
        <title>Time-series analyses of Monterey Bay coastal microbial picoplankton using a 'genome proxy' microarray.</title>
        <authorList>
            <person name="Rich V.I."/>
            <person name="Pham V.D."/>
            <person name="Eppley J."/>
            <person name="Shi Y."/>
            <person name="DeLong E.F."/>
        </authorList>
    </citation>
    <scope>NUCLEOTIDE SEQUENCE</scope>
</reference>